<evidence type="ECO:0000256" key="1">
    <source>
        <dbReference type="SAM" id="MobiDB-lite"/>
    </source>
</evidence>
<feature type="region of interest" description="Disordered" evidence="1">
    <location>
        <begin position="1"/>
        <end position="31"/>
    </location>
</feature>
<proteinExistence type="predicted"/>
<evidence type="ECO:0000313" key="3">
    <source>
        <dbReference type="Proteomes" id="UP000184388"/>
    </source>
</evidence>
<dbReference type="AlphaFoldDB" id="A0A9X8N477"/>
<name>A0A9X8N477_9ACTN</name>
<organism evidence="2 3">
    <name type="scientific">Streptomyces yunnanensis</name>
    <dbReference type="NCBI Taxonomy" id="156453"/>
    <lineage>
        <taxon>Bacteria</taxon>
        <taxon>Bacillati</taxon>
        <taxon>Actinomycetota</taxon>
        <taxon>Actinomycetes</taxon>
        <taxon>Kitasatosporales</taxon>
        <taxon>Streptomycetaceae</taxon>
        <taxon>Streptomyces</taxon>
    </lineage>
</organism>
<protein>
    <submittedName>
        <fullName evidence="2">Uncharacterized protein</fullName>
    </submittedName>
</protein>
<dbReference type="EMBL" id="FRBK01000016">
    <property type="protein sequence ID" value="SHM90564.1"/>
    <property type="molecule type" value="Genomic_DNA"/>
</dbReference>
<evidence type="ECO:0000313" key="2">
    <source>
        <dbReference type="EMBL" id="SHM90564.1"/>
    </source>
</evidence>
<accession>A0A9X8N477</accession>
<gene>
    <name evidence="2" type="ORF">SAMN05216268_11621</name>
</gene>
<reference evidence="3" key="1">
    <citation type="submission" date="2016-11" db="EMBL/GenBank/DDBJ databases">
        <authorList>
            <person name="Jaros S."/>
            <person name="Januszkiewicz K."/>
            <person name="Wedrychowicz H."/>
        </authorList>
    </citation>
    <scope>NUCLEOTIDE SEQUENCE [LARGE SCALE GENOMIC DNA]</scope>
    <source>
        <strain evidence="3">CGMCC 4.3555</strain>
    </source>
</reference>
<sequence>MMGLRMPSMVGTLMPPDGSSSTVTGRRAASR</sequence>
<dbReference type="Proteomes" id="UP000184388">
    <property type="component" value="Unassembled WGS sequence"/>
</dbReference>
<comment type="caution">
    <text evidence="2">The sequence shown here is derived from an EMBL/GenBank/DDBJ whole genome shotgun (WGS) entry which is preliminary data.</text>
</comment>